<dbReference type="VEuPathDB" id="AmoebaDB:EIN_229330"/>
<sequence length="286" mass="32777">MEFMELIVKGWPTCPREVIEDVYYGINAREICTPSTSLTINEKLSGDTFPVYLTKHPTIENAKRIHRVIEDLISPLLMKVLGEVTENAPLFINTIRLLVRSSMIDRVIQTLSTFITKPITPFSLLCCALLFDGVRKNYLRVNCWREIITVICYVIEEGFLEDIDPESFKKQQVDQNKREYLVSAGVLDVVEGFATAPENIISEVLKSCSALMKTKPSIAIIKFIKYLHTINEKRIEVQSVIVSLAQEVCLTCPQYANELSQDHWIKMSPLTQMNFYVSQIFKKIFN</sequence>
<evidence type="ECO:0000313" key="1">
    <source>
        <dbReference type="EMBL" id="ELP88410.1"/>
    </source>
</evidence>
<dbReference type="KEGG" id="eiv:EIN_229330"/>
<dbReference type="EMBL" id="KB206756">
    <property type="protein sequence ID" value="ELP88410.1"/>
    <property type="molecule type" value="Genomic_DNA"/>
</dbReference>
<reference evidence="1 2" key="1">
    <citation type="submission" date="2012-10" db="EMBL/GenBank/DDBJ databases">
        <authorList>
            <person name="Zafar N."/>
            <person name="Inman J."/>
            <person name="Hall N."/>
            <person name="Lorenzi H."/>
            <person name="Caler E."/>
        </authorList>
    </citation>
    <scope>NUCLEOTIDE SEQUENCE [LARGE SCALE GENOMIC DNA]</scope>
    <source>
        <strain evidence="1 2">IP1</strain>
    </source>
</reference>
<organism evidence="1 2">
    <name type="scientific">Entamoeba invadens IP1</name>
    <dbReference type="NCBI Taxonomy" id="370355"/>
    <lineage>
        <taxon>Eukaryota</taxon>
        <taxon>Amoebozoa</taxon>
        <taxon>Evosea</taxon>
        <taxon>Archamoebae</taxon>
        <taxon>Mastigamoebida</taxon>
        <taxon>Entamoebidae</taxon>
        <taxon>Entamoeba</taxon>
    </lineage>
</organism>
<proteinExistence type="predicted"/>
<name>A0A0A1U697_ENTIV</name>
<gene>
    <name evidence="1" type="ORF">EIN_229330</name>
</gene>
<dbReference type="GeneID" id="14887256"/>
<dbReference type="RefSeq" id="XP_004255181.1">
    <property type="nucleotide sequence ID" value="XM_004255133.1"/>
</dbReference>
<evidence type="ECO:0000313" key="2">
    <source>
        <dbReference type="Proteomes" id="UP000014680"/>
    </source>
</evidence>
<protein>
    <submittedName>
        <fullName evidence="1">Uncharacterized protein</fullName>
    </submittedName>
</protein>
<dbReference type="AlphaFoldDB" id="A0A0A1U697"/>
<dbReference type="Proteomes" id="UP000014680">
    <property type="component" value="Unassembled WGS sequence"/>
</dbReference>
<accession>A0A0A1U697</accession>
<keyword evidence="2" id="KW-1185">Reference proteome</keyword>